<organism evidence="2 3">
    <name type="scientific">Actinocorallia libanotica</name>
    <dbReference type="NCBI Taxonomy" id="46162"/>
    <lineage>
        <taxon>Bacteria</taxon>
        <taxon>Bacillati</taxon>
        <taxon>Actinomycetota</taxon>
        <taxon>Actinomycetes</taxon>
        <taxon>Streptosporangiales</taxon>
        <taxon>Thermomonosporaceae</taxon>
        <taxon>Actinocorallia</taxon>
    </lineage>
</organism>
<feature type="region of interest" description="Disordered" evidence="1">
    <location>
        <begin position="1"/>
        <end position="45"/>
    </location>
</feature>
<dbReference type="EMBL" id="BAAAHH010000040">
    <property type="protein sequence ID" value="GAA0965796.1"/>
    <property type="molecule type" value="Genomic_DNA"/>
</dbReference>
<gene>
    <name evidence="2" type="ORF">GCM10009550_66720</name>
</gene>
<protein>
    <submittedName>
        <fullName evidence="2">Uncharacterized protein</fullName>
    </submittedName>
</protein>
<evidence type="ECO:0000313" key="3">
    <source>
        <dbReference type="Proteomes" id="UP001500665"/>
    </source>
</evidence>
<accession>A0ABN1RW16</accession>
<keyword evidence="3" id="KW-1185">Reference proteome</keyword>
<proteinExistence type="predicted"/>
<dbReference type="Proteomes" id="UP001500665">
    <property type="component" value="Unassembled WGS sequence"/>
</dbReference>
<comment type="caution">
    <text evidence="2">The sequence shown here is derived from an EMBL/GenBank/DDBJ whole genome shotgun (WGS) entry which is preliminary data.</text>
</comment>
<name>A0ABN1RW16_9ACTN</name>
<sequence length="68" mass="7468">MGDEEGDDQARGDEEFREEAYHGAHAQGRYPEFCTKGKQKSGEGNVCVSRPRTVLTGALPGRFAEPQL</sequence>
<evidence type="ECO:0000313" key="2">
    <source>
        <dbReference type="EMBL" id="GAA0965796.1"/>
    </source>
</evidence>
<evidence type="ECO:0000256" key="1">
    <source>
        <dbReference type="SAM" id="MobiDB-lite"/>
    </source>
</evidence>
<reference evidence="2 3" key="1">
    <citation type="journal article" date="2019" name="Int. J. Syst. Evol. Microbiol.">
        <title>The Global Catalogue of Microorganisms (GCM) 10K type strain sequencing project: providing services to taxonomists for standard genome sequencing and annotation.</title>
        <authorList>
            <consortium name="The Broad Institute Genomics Platform"/>
            <consortium name="The Broad Institute Genome Sequencing Center for Infectious Disease"/>
            <person name="Wu L."/>
            <person name="Ma J."/>
        </authorList>
    </citation>
    <scope>NUCLEOTIDE SEQUENCE [LARGE SCALE GENOMIC DNA]</scope>
    <source>
        <strain evidence="2 3">JCM 10696</strain>
    </source>
</reference>
<feature type="compositionally biased region" description="Basic and acidic residues" evidence="1">
    <location>
        <begin position="8"/>
        <end position="22"/>
    </location>
</feature>